<proteinExistence type="predicted"/>
<dbReference type="Proteomes" id="UP000320791">
    <property type="component" value="Unassembled WGS sequence"/>
</dbReference>
<comment type="caution">
    <text evidence="3">The sequence shown here is derived from an EMBL/GenBank/DDBJ whole genome shotgun (WGS) entry which is preliminary data.</text>
</comment>
<evidence type="ECO:0000256" key="1">
    <source>
        <dbReference type="SAM" id="MobiDB-lite"/>
    </source>
</evidence>
<gene>
    <name evidence="3" type="ORF">FRX94_05470</name>
</gene>
<dbReference type="InterPro" id="IPR029058">
    <property type="entry name" value="AB_hydrolase_fold"/>
</dbReference>
<dbReference type="EMBL" id="VOHM01000009">
    <property type="protein sequence ID" value="TWT26555.1"/>
    <property type="molecule type" value="Genomic_DNA"/>
</dbReference>
<dbReference type="InterPro" id="IPR048124">
    <property type="entry name" value="Tannase_B"/>
</dbReference>
<feature type="compositionally biased region" description="Gly residues" evidence="1">
    <location>
        <begin position="87"/>
        <end position="96"/>
    </location>
</feature>
<dbReference type="SUPFAM" id="SSF53474">
    <property type="entry name" value="alpha/beta-Hydrolases"/>
    <property type="match status" value="1"/>
</dbReference>
<dbReference type="NCBIfam" id="NF041556">
    <property type="entry name" value="tannase_B"/>
    <property type="match status" value="1"/>
</dbReference>
<evidence type="ECO:0000259" key="2">
    <source>
        <dbReference type="Pfam" id="PF20434"/>
    </source>
</evidence>
<dbReference type="Gene3D" id="3.40.50.1820">
    <property type="entry name" value="alpha/beta hydrolase"/>
    <property type="match status" value="1"/>
</dbReference>
<dbReference type="InterPro" id="IPR049492">
    <property type="entry name" value="BD-FAE-like_dom"/>
</dbReference>
<protein>
    <submittedName>
        <fullName evidence="3">Tat pathway signal protein</fullName>
    </submittedName>
</protein>
<keyword evidence="4" id="KW-1185">Reference proteome</keyword>
<feature type="region of interest" description="Disordered" evidence="1">
    <location>
        <begin position="60"/>
        <end position="105"/>
    </location>
</feature>
<accession>A0A5C5UMI2</accession>
<dbReference type="Pfam" id="PF20434">
    <property type="entry name" value="BD-FAE"/>
    <property type="match status" value="1"/>
</dbReference>
<dbReference type="AlphaFoldDB" id="A0A5C5UMI2"/>
<reference evidence="3 4" key="1">
    <citation type="submission" date="2019-08" db="EMBL/GenBank/DDBJ databases">
        <authorList>
            <person name="Lei W."/>
        </authorList>
    </citation>
    <scope>NUCLEOTIDE SEQUENCE [LARGE SCALE GENOMIC DNA]</scope>
    <source>
        <strain evidence="3 4">CCUG 58627</strain>
    </source>
</reference>
<name>A0A5C5UMI2_9CORY</name>
<evidence type="ECO:0000313" key="4">
    <source>
        <dbReference type="Proteomes" id="UP000320791"/>
    </source>
</evidence>
<organism evidence="3 4">
    <name type="scientific">Corynebacterium canis</name>
    <dbReference type="NCBI Taxonomy" id="679663"/>
    <lineage>
        <taxon>Bacteria</taxon>
        <taxon>Bacillati</taxon>
        <taxon>Actinomycetota</taxon>
        <taxon>Actinomycetes</taxon>
        <taxon>Mycobacteriales</taxon>
        <taxon>Corynebacteriaceae</taxon>
        <taxon>Corynebacterium</taxon>
    </lineage>
</organism>
<feature type="domain" description="BD-FAE-like" evidence="2">
    <location>
        <begin position="143"/>
        <end position="230"/>
    </location>
</feature>
<sequence>MNDVEVEYREWSGVVYVSKPVDTNYQCLNIKQPTKVGGKDVDPSGMPIVFALNIGGYISSSPNNQGGPGGPIDSTQTPPTDNPSGPPNGGGDGGEVPSGSGEQMARGQRVDVGDYALINGLTVVVPGARGRDNQADDGTYYGKAPAAIVDLKAAVRYLKANADTIPGNTNRIVSSGSSAGGALSVLLGASGDSDLYTNDLKAIGAAETSDAIHAAAGYCPITDLEYADAAYAWCFLETSDEAKELAEAFSARMKELGLKDSSGKELTADNLAEHILKTHVQPAAKRYLENLSEEDRATYEGENSWVKDDFSWEEYISYVGHKKTSPAFDKPDLSTGENILFGSSTENARHFTERGQGGKVEDDVQEAVIRMNPMRFLADEYEKRAKHWFLRVGTKDSDTSLTIVSNLDSLLRGIGDSVDTAYYWDGGHGANEDPDKFIDWVKSLG</sequence>
<dbReference type="OrthoDB" id="923957at2"/>
<evidence type="ECO:0000313" key="3">
    <source>
        <dbReference type="EMBL" id="TWT26555.1"/>
    </source>
</evidence>